<keyword evidence="3" id="KW-1185">Reference proteome</keyword>
<protein>
    <recommendedName>
        <fullName evidence="4">Secreted protein</fullName>
    </recommendedName>
</protein>
<evidence type="ECO:0000313" key="3">
    <source>
        <dbReference type="Proteomes" id="UP000078492"/>
    </source>
</evidence>
<feature type="chain" id="PRO_5008270722" description="Secreted protein" evidence="1">
    <location>
        <begin position="33"/>
        <end position="70"/>
    </location>
</feature>
<dbReference type="Proteomes" id="UP000078492">
    <property type="component" value="Unassembled WGS sequence"/>
</dbReference>
<organism evidence="2 3">
    <name type="scientific">Trachymyrmex cornetzi</name>
    <dbReference type="NCBI Taxonomy" id="471704"/>
    <lineage>
        <taxon>Eukaryota</taxon>
        <taxon>Metazoa</taxon>
        <taxon>Ecdysozoa</taxon>
        <taxon>Arthropoda</taxon>
        <taxon>Hexapoda</taxon>
        <taxon>Insecta</taxon>
        <taxon>Pterygota</taxon>
        <taxon>Neoptera</taxon>
        <taxon>Endopterygota</taxon>
        <taxon>Hymenoptera</taxon>
        <taxon>Apocrita</taxon>
        <taxon>Aculeata</taxon>
        <taxon>Formicoidea</taxon>
        <taxon>Formicidae</taxon>
        <taxon>Myrmicinae</taxon>
        <taxon>Trachymyrmex</taxon>
    </lineage>
</organism>
<gene>
    <name evidence="2" type="ORF">ALC57_06816</name>
</gene>
<evidence type="ECO:0008006" key="4">
    <source>
        <dbReference type="Google" id="ProtNLM"/>
    </source>
</evidence>
<dbReference type="AlphaFoldDB" id="A0A195E7W3"/>
<feature type="signal peptide" evidence="1">
    <location>
        <begin position="1"/>
        <end position="32"/>
    </location>
</feature>
<sequence length="70" mass="7943">MSLSCLRLLLVAPPKLFRCALVPSCLVLRVFAGTRFSCEAVKSEFRMKYSTDIQNARTPPQFSFEIEISE</sequence>
<keyword evidence="1" id="KW-0732">Signal</keyword>
<reference evidence="2 3" key="1">
    <citation type="submission" date="2015-09" db="EMBL/GenBank/DDBJ databases">
        <title>Trachymyrmex cornetzi WGS genome.</title>
        <authorList>
            <person name="Nygaard S."/>
            <person name="Hu H."/>
            <person name="Boomsma J."/>
            <person name="Zhang G."/>
        </authorList>
    </citation>
    <scope>NUCLEOTIDE SEQUENCE [LARGE SCALE GENOMIC DNA]</scope>
    <source>
        <strain evidence="2">Tcor2-1</strain>
        <tissue evidence="2">Whole body</tissue>
    </source>
</reference>
<name>A0A195E7W3_9HYME</name>
<accession>A0A195E7W3</accession>
<proteinExistence type="predicted"/>
<evidence type="ECO:0000313" key="2">
    <source>
        <dbReference type="EMBL" id="KYN20909.1"/>
    </source>
</evidence>
<dbReference type="EMBL" id="KQ979568">
    <property type="protein sequence ID" value="KYN20909.1"/>
    <property type="molecule type" value="Genomic_DNA"/>
</dbReference>
<evidence type="ECO:0000256" key="1">
    <source>
        <dbReference type="SAM" id="SignalP"/>
    </source>
</evidence>